<keyword evidence="1" id="KW-0694">RNA-binding</keyword>
<dbReference type="InterPro" id="IPR036621">
    <property type="entry name" value="Anticodon-bd_dom_sf"/>
</dbReference>
<feature type="compositionally biased region" description="Low complexity" evidence="2">
    <location>
        <begin position="847"/>
        <end position="872"/>
    </location>
</feature>
<reference evidence="4" key="1">
    <citation type="submission" date="2021-02" db="EMBL/GenBank/DDBJ databases">
        <title>Genome sequence Cadophora malorum strain M34.</title>
        <authorList>
            <person name="Stefanovic E."/>
            <person name="Vu D."/>
            <person name="Scully C."/>
            <person name="Dijksterhuis J."/>
            <person name="Roader J."/>
            <person name="Houbraken J."/>
        </authorList>
    </citation>
    <scope>NUCLEOTIDE SEQUENCE</scope>
    <source>
        <strain evidence="4">M34</strain>
    </source>
</reference>
<proteinExistence type="predicted"/>
<evidence type="ECO:0000256" key="1">
    <source>
        <dbReference type="PROSITE-ProRule" id="PRU00176"/>
    </source>
</evidence>
<dbReference type="Gene3D" id="3.40.50.800">
    <property type="entry name" value="Anticodon-binding domain"/>
    <property type="match status" value="1"/>
</dbReference>
<feature type="region of interest" description="Disordered" evidence="2">
    <location>
        <begin position="728"/>
        <end position="762"/>
    </location>
</feature>
<name>A0A8H7W8G9_9HELO</name>
<dbReference type="PANTHER" id="PTHR23295:SF6">
    <property type="entry name" value="NEOSIN, ISOFORM A"/>
    <property type="match status" value="1"/>
</dbReference>
<feature type="compositionally biased region" description="Pro residues" evidence="2">
    <location>
        <begin position="738"/>
        <end position="752"/>
    </location>
</feature>
<evidence type="ECO:0000313" key="4">
    <source>
        <dbReference type="EMBL" id="KAG4421391.1"/>
    </source>
</evidence>
<feature type="compositionally biased region" description="Low complexity" evidence="2">
    <location>
        <begin position="350"/>
        <end position="361"/>
    </location>
</feature>
<feature type="compositionally biased region" description="Basic and acidic residues" evidence="2">
    <location>
        <begin position="557"/>
        <end position="573"/>
    </location>
</feature>
<feature type="compositionally biased region" description="Basic and acidic residues" evidence="2">
    <location>
        <begin position="583"/>
        <end position="602"/>
    </location>
</feature>
<feature type="compositionally biased region" description="Pro residues" evidence="2">
    <location>
        <begin position="166"/>
        <end position="175"/>
    </location>
</feature>
<dbReference type="InterPro" id="IPR052600">
    <property type="entry name" value="Nuc_rcpt_coact/corep"/>
</dbReference>
<feature type="compositionally biased region" description="Basic and acidic residues" evidence="2">
    <location>
        <begin position="1"/>
        <end position="10"/>
    </location>
</feature>
<organism evidence="4 5">
    <name type="scientific">Cadophora malorum</name>
    <dbReference type="NCBI Taxonomy" id="108018"/>
    <lineage>
        <taxon>Eukaryota</taxon>
        <taxon>Fungi</taxon>
        <taxon>Dikarya</taxon>
        <taxon>Ascomycota</taxon>
        <taxon>Pezizomycotina</taxon>
        <taxon>Leotiomycetes</taxon>
        <taxon>Helotiales</taxon>
        <taxon>Ploettnerulaceae</taxon>
        <taxon>Cadophora</taxon>
    </lineage>
</organism>
<dbReference type="AlphaFoldDB" id="A0A8H7W8G9"/>
<dbReference type="SUPFAM" id="SSF54928">
    <property type="entry name" value="RNA-binding domain, RBD"/>
    <property type="match status" value="1"/>
</dbReference>
<evidence type="ECO:0000256" key="2">
    <source>
        <dbReference type="SAM" id="MobiDB-lite"/>
    </source>
</evidence>
<evidence type="ECO:0000259" key="3">
    <source>
        <dbReference type="PROSITE" id="PS50102"/>
    </source>
</evidence>
<dbReference type="SMART" id="SM00360">
    <property type="entry name" value="RRM"/>
    <property type="match status" value="1"/>
</dbReference>
<feature type="region of interest" description="Disordered" evidence="2">
    <location>
        <begin position="237"/>
        <end position="371"/>
    </location>
</feature>
<feature type="compositionally biased region" description="Low complexity" evidence="2">
    <location>
        <begin position="807"/>
        <end position="821"/>
    </location>
</feature>
<feature type="compositionally biased region" description="Basic and acidic residues" evidence="2">
    <location>
        <begin position="89"/>
        <end position="99"/>
    </location>
</feature>
<comment type="caution">
    <text evidence="4">The sequence shown here is derived from an EMBL/GenBank/DDBJ whole genome shotgun (WGS) entry which is preliminary data.</text>
</comment>
<feature type="compositionally biased region" description="Polar residues" evidence="2">
    <location>
        <begin position="475"/>
        <end position="487"/>
    </location>
</feature>
<feature type="region of interest" description="Disordered" evidence="2">
    <location>
        <begin position="807"/>
        <end position="872"/>
    </location>
</feature>
<protein>
    <recommendedName>
        <fullName evidence="3">RRM domain-containing protein</fullName>
    </recommendedName>
</protein>
<accession>A0A8H7W8G9</accession>
<dbReference type="PROSITE" id="PS50102">
    <property type="entry name" value="RRM"/>
    <property type="match status" value="1"/>
</dbReference>
<sequence length="884" mass="96642">MPHETPEFHTKTLSPISPLPIHPVEPSSISVLRNQIDPIFNMTSTHLDPTIPSPAVDATAEPISDSIPVKPDSPSAESSFSDAYNEESEGGKEDKKDITVNEGSDVSDDYAMTFDSDGEERADSGDIAQANIEPEPTSLPAQTTLSSPIPPTDTYTAQNVSQPGPGAIPTPPSPSTLPNTAHASEGSDVSTTQISMDTTETTPHTYEAIASGDIDIQQLLDNITANAEKNEAAAAAINPTTQPSASLPKASPSSGLPPHSSLPPRPNLPQKRPYDDQPKYHANTPGLPPAASSYRPPGVASALIAAGAPGTSTDPRGGLPPPPTASFRPPPPSALSSATQASYSQINRLSAAQAQQAQSVESQEEADELDAKWGPEVQKVYDEFLDNERMYVTEGLWDRFPLNSRLFIGNLPSEKVTKRDIFHVFHPYGKIAQISIKQAYGFVQFHDSSACFAALDREQGAEVRGKKMHLEISKPQKNTRNASSAAQTPVRRSRSPDYSRGSMPDRGGRQPQGGRNGDRYDGRSAPAMRQDEYGRPLRMRDDYRPVRQVSPPRGLARGRDEYAPRRDSYEGRERRRSRSPGYGHRDNGRYRERSLSPRAREAMDDEDLQIPRRDPRAIPDVQIILMDQLDRAFVSWVESEMRNRGVNVEVMFLSPRLSLQAVIRRQIIEGVHAVSKLDMRSQNQSKIPLQVFDRQGGANNVRFDEYQDLDPKIAAELVIRAKNAPPQVHQPQAYAPPQYAPVQPPYQQPAPAPATATPNLGSLVGQLDNATLQKLLSTLQPQQQQNNHAVAANSSIDLAGLLGGFAQQQQQSQQQSYQPQPQHQPPTDPYASLVNNPALASLLGNGVPQQQQQQQQPVQAQPQAQSAPQQQVQNIMAQLARFRQ</sequence>
<feature type="compositionally biased region" description="Pro residues" evidence="2">
    <location>
        <begin position="318"/>
        <end position="333"/>
    </location>
</feature>
<feature type="region of interest" description="Disordered" evidence="2">
    <location>
        <begin position="469"/>
        <end position="606"/>
    </location>
</feature>
<dbReference type="EMBL" id="JAFJYH010000066">
    <property type="protein sequence ID" value="KAG4421391.1"/>
    <property type="molecule type" value="Genomic_DNA"/>
</dbReference>
<dbReference type="InterPro" id="IPR000504">
    <property type="entry name" value="RRM_dom"/>
</dbReference>
<dbReference type="OrthoDB" id="10044938at2759"/>
<gene>
    <name evidence="4" type="ORF">IFR04_005450</name>
</gene>
<feature type="region of interest" description="Disordered" evidence="2">
    <location>
        <begin position="1"/>
        <end position="21"/>
    </location>
</feature>
<dbReference type="Gene3D" id="3.30.70.330">
    <property type="match status" value="1"/>
</dbReference>
<feature type="compositionally biased region" description="Low complexity" evidence="2">
    <location>
        <begin position="728"/>
        <end position="737"/>
    </location>
</feature>
<dbReference type="Proteomes" id="UP000664132">
    <property type="component" value="Unassembled WGS sequence"/>
</dbReference>
<feature type="compositionally biased region" description="Low complexity" evidence="2">
    <location>
        <begin position="243"/>
        <end position="259"/>
    </location>
</feature>
<dbReference type="GO" id="GO:0003723">
    <property type="term" value="F:RNA binding"/>
    <property type="evidence" value="ECO:0007669"/>
    <property type="project" value="UniProtKB-UniRule"/>
</dbReference>
<dbReference type="InterPro" id="IPR012677">
    <property type="entry name" value="Nucleotide-bd_a/b_plait_sf"/>
</dbReference>
<feature type="compositionally biased region" description="Polar residues" evidence="2">
    <location>
        <begin position="179"/>
        <end position="193"/>
    </location>
</feature>
<dbReference type="SUPFAM" id="SSF52954">
    <property type="entry name" value="Class II aaRS ABD-related"/>
    <property type="match status" value="1"/>
</dbReference>
<feature type="compositionally biased region" description="Basic and acidic residues" evidence="2">
    <location>
        <begin position="529"/>
        <end position="545"/>
    </location>
</feature>
<dbReference type="InterPro" id="IPR035979">
    <property type="entry name" value="RBD_domain_sf"/>
</dbReference>
<feature type="domain" description="RRM" evidence="3">
    <location>
        <begin position="404"/>
        <end position="475"/>
    </location>
</feature>
<evidence type="ECO:0000313" key="5">
    <source>
        <dbReference type="Proteomes" id="UP000664132"/>
    </source>
</evidence>
<feature type="region of interest" description="Disordered" evidence="2">
    <location>
        <begin position="50"/>
        <end position="193"/>
    </location>
</feature>
<keyword evidence="5" id="KW-1185">Reference proteome</keyword>
<feature type="compositionally biased region" description="Polar residues" evidence="2">
    <location>
        <begin position="334"/>
        <end position="348"/>
    </location>
</feature>
<dbReference type="PANTHER" id="PTHR23295">
    <property type="entry name" value="NUCLEAR RECEPTOR COACTIVATOR 5-RELATED"/>
    <property type="match status" value="1"/>
</dbReference>
<dbReference type="Pfam" id="PF00076">
    <property type="entry name" value="RRM_1"/>
    <property type="match status" value="1"/>
</dbReference>
<feature type="compositionally biased region" description="Polar residues" evidence="2">
    <location>
        <begin position="139"/>
        <end position="162"/>
    </location>
</feature>